<dbReference type="EMBL" id="QOPI01000006">
    <property type="protein sequence ID" value="RCL45000.1"/>
    <property type="molecule type" value="Genomic_DNA"/>
</dbReference>
<evidence type="ECO:0000313" key="3">
    <source>
        <dbReference type="Proteomes" id="UP000252915"/>
    </source>
</evidence>
<dbReference type="Proteomes" id="UP000252915">
    <property type="component" value="Unassembled WGS sequence"/>
</dbReference>
<protein>
    <submittedName>
        <fullName evidence="2">Uncharacterized protein</fullName>
    </submittedName>
</protein>
<feature type="transmembrane region" description="Helical" evidence="1">
    <location>
        <begin position="38"/>
        <end position="56"/>
    </location>
</feature>
<feature type="transmembrane region" description="Helical" evidence="1">
    <location>
        <begin position="101"/>
        <end position="124"/>
    </location>
</feature>
<gene>
    <name evidence="2" type="ORF">DBW92_01990</name>
</gene>
<organism evidence="2 3">
    <name type="scientific">SAR86 cluster bacterium</name>
    <dbReference type="NCBI Taxonomy" id="2030880"/>
    <lineage>
        <taxon>Bacteria</taxon>
        <taxon>Pseudomonadati</taxon>
        <taxon>Pseudomonadota</taxon>
        <taxon>Gammaproteobacteria</taxon>
        <taxon>SAR86 cluster</taxon>
    </lineage>
</organism>
<sequence>MIAILGYLYFFCSIFIVILLSFNYSFCNWLILPKNKNIYLQFESFFVLINGFVLITSAPFNWIIGILMIFHAYGVYVLLFTSADFYNSIEEFKEVVPQEKFLDLLAVLFYGIIGFIIIYSPFLIGGS</sequence>
<proteinExistence type="predicted"/>
<evidence type="ECO:0000313" key="2">
    <source>
        <dbReference type="EMBL" id="RCL45000.1"/>
    </source>
</evidence>
<reference evidence="2 3" key="1">
    <citation type="journal article" date="2018" name="Microbiome">
        <title>Fine metagenomic profile of the Mediterranean stratified and mixed water columns revealed by assembly and recruitment.</title>
        <authorList>
            <person name="Haro-Moreno J.M."/>
            <person name="Lopez-Perez M."/>
            <person name="De La Torre J.R."/>
            <person name="Picazo A."/>
            <person name="Camacho A."/>
            <person name="Rodriguez-Valera F."/>
        </authorList>
    </citation>
    <scope>NUCLEOTIDE SEQUENCE [LARGE SCALE GENOMIC DNA]</scope>
    <source>
        <strain evidence="2">MED-G78</strain>
    </source>
</reference>
<keyword evidence="1" id="KW-0472">Membrane</keyword>
<name>A0A368C5Z6_9GAMM</name>
<comment type="caution">
    <text evidence="2">The sequence shown here is derived from an EMBL/GenBank/DDBJ whole genome shotgun (WGS) entry which is preliminary data.</text>
</comment>
<feature type="transmembrane region" description="Helical" evidence="1">
    <location>
        <begin position="62"/>
        <end position="80"/>
    </location>
</feature>
<dbReference type="AlphaFoldDB" id="A0A368C5Z6"/>
<feature type="transmembrane region" description="Helical" evidence="1">
    <location>
        <begin position="6"/>
        <end position="26"/>
    </location>
</feature>
<keyword evidence="1" id="KW-1133">Transmembrane helix</keyword>
<keyword evidence="1" id="KW-0812">Transmembrane</keyword>
<accession>A0A368C5Z6</accession>
<evidence type="ECO:0000256" key="1">
    <source>
        <dbReference type="SAM" id="Phobius"/>
    </source>
</evidence>